<reference evidence="1" key="1">
    <citation type="submission" date="2018-02" db="EMBL/GenBank/DDBJ databases">
        <title>Rhizophora mucronata_Transcriptome.</title>
        <authorList>
            <person name="Meera S.P."/>
            <person name="Sreeshan A."/>
            <person name="Augustine A."/>
        </authorList>
    </citation>
    <scope>NUCLEOTIDE SEQUENCE</scope>
    <source>
        <tissue evidence="1">Leaf</tissue>
    </source>
</reference>
<dbReference type="EMBL" id="GGEC01058131">
    <property type="protein sequence ID" value="MBX38615.1"/>
    <property type="molecule type" value="Transcribed_RNA"/>
</dbReference>
<accession>A0A2P2N836</accession>
<proteinExistence type="predicted"/>
<protein>
    <submittedName>
        <fullName evidence="1">Uncharacterized protein</fullName>
    </submittedName>
</protein>
<evidence type="ECO:0000313" key="1">
    <source>
        <dbReference type="EMBL" id="MBX38615.1"/>
    </source>
</evidence>
<organism evidence="1">
    <name type="scientific">Rhizophora mucronata</name>
    <name type="common">Asiatic mangrove</name>
    <dbReference type="NCBI Taxonomy" id="61149"/>
    <lineage>
        <taxon>Eukaryota</taxon>
        <taxon>Viridiplantae</taxon>
        <taxon>Streptophyta</taxon>
        <taxon>Embryophyta</taxon>
        <taxon>Tracheophyta</taxon>
        <taxon>Spermatophyta</taxon>
        <taxon>Magnoliopsida</taxon>
        <taxon>eudicotyledons</taxon>
        <taxon>Gunneridae</taxon>
        <taxon>Pentapetalae</taxon>
        <taxon>rosids</taxon>
        <taxon>fabids</taxon>
        <taxon>Malpighiales</taxon>
        <taxon>Rhizophoraceae</taxon>
        <taxon>Rhizophora</taxon>
    </lineage>
</organism>
<name>A0A2P2N836_RHIMU</name>
<dbReference type="AlphaFoldDB" id="A0A2P2N836"/>
<sequence length="85" mass="9265">MLFSASSIKLWLSCQFKLLEMFLHSAIEFLDDMSPPRVTIARGSPSHFSTSSQAKVSIPLGQDLFGEVENAFLQKSSQASLLASG</sequence>